<dbReference type="Proteomes" id="UP000324222">
    <property type="component" value="Unassembled WGS sequence"/>
</dbReference>
<evidence type="ECO:0000313" key="1">
    <source>
        <dbReference type="EMBL" id="MPC43502.1"/>
    </source>
</evidence>
<organism evidence="1 2">
    <name type="scientific">Portunus trituberculatus</name>
    <name type="common">Swimming crab</name>
    <name type="synonym">Neptunus trituberculatus</name>
    <dbReference type="NCBI Taxonomy" id="210409"/>
    <lineage>
        <taxon>Eukaryota</taxon>
        <taxon>Metazoa</taxon>
        <taxon>Ecdysozoa</taxon>
        <taxon>Arthropoda</taxon>
        <taxon>Crustacea</taxon>
        <taxon>Multicrustacea</taxon>
        <taxon>Malacostraca</taxon>
        <taxon>Eumalacostraca</taxon>
        <taxon>Eucarida</taxon>
        <taxon>Decapoda</taxon>
        <taxon>Pleocyemata</taxon>
        <taxon>Brachyura</taxon>
        <taxon>Eubrachyura</taxon>
        <taxon>Portunoidea</taxon>
        <taxon>Portunidae</taxon>
        <taxon>Portuninae</taxon>
        <taxon>Portunus</taxon>
    </lineage>
</organism>
<dbReference type="OrthoDB" id="339325at2759"/>
<sequence length="236" mass="25732">MNTLPVHGIVPADGVKGKTWGPSTAHQKERGHIIPHHHDTNQKRWSKSAPNLEKPLRPIPYSTTMMGLNQITAYGPEIGEWRPWRGSGTADALTQHCGGVPVALRCMLWRWCRGGVPAGRGRKVPLTHGFLIACLWQPLLTLLCSSALIHSPMVTWWSPGRSPCVGGVAGPSHTNFGCPTTTRTKVMQPLVTGEPRHFKSSQPPHKAGLEYSNAIPQYVTKSTGSVLQSTPQQPVL</sequence>
<dbReference type="AlphaFoldDB" id="A0A5B7FAM1"/>
<proteinExistence type="predicted"/>
<keyword evidence="2" id="KW-1185">Reference proteome</keyword>
<reference evidence="1 2" key="1">
    <citation type="submission" date="2019-05" db="EMBL/GenBank/DDBJ databases">
        <title>Another draft genome of Portunus trituberculatus and its Hox gene families provides insights of decapod evolution.</title>
        <authorList>
            <person name="Jeong J.-H."/>
            <person name="Song I."/>
            <person name="Kim S."/>
            <person name="Choi T."/>
            <person name="Kim D."/>
            <person name="Ryu S."/>
            <person name="Kim W."/>
        </authorList>
    </citation>
    <scope>NUCLEOTIDE SEQUENCE [LARGE SCALE GENOMIC DNA]</scope>
    <source>
        <tissue evidence="1">Muscle</tissue>
    </source>
</reference>
<dbReference type="EMBL" id="VSRR010005857">
    <property type="protein sequence ID" value="MPC43502.1"/>
    <property type="molecule type" value="Genomic_DNA"/>
</dbReference>
<evidence type="ECO:0000313" key="2">
    <source>
        <dbReference type="Proteomes" id="UP000324222"/>
    </source>
</evidence>
<gene>
    <name evidence="1" type="ORF">E2C01_037151</name>
</gene>
<name>A0A5B7FAM1_PORTR</name>
<comment type="caution">
    <text evidence="1">The sequence shown here is derived from an EMBL/GenBank/DDBJ whole genome shotgun (WGS) entry which is preliminary data.</text>
</comment>
<accession>A0A5B7FAM1</accession>
<protein>
    <submittedName>
        <fullName evidence="1">Uncharacterized protein</fullName>
    </submittedName>
</protein>